<dbReference type="PANTHER" id="PTHR21654:SF61">
    <property type="entry name" value="TRIHELIX TRANSCRIPTION FACTOR GTL2"/>
    <property type="match status" value="1"/>
</dbReference>
<reference evidence="10" key="1">
    <citation type="submission" date="2025-08" db="UniProtKB">
        <authorList>
            <consortium name="RefSeq"/>
        </authorList>
    </citation>
    <scope>IDENTIFICATION</scope>
    <source>
        <strain evidence="10">OHB3-1</strain>
    </source>
</reference>
<feature type="compositionally biased region" description="Low complexity" evidence="7">
    <location>
        <begin position="387"/>
        <end position="410"/>
    </location>
</feature>
<feature type="compositionally biased region" description="Polar residues" evidence="7">
    <location>
        <begin position="633"/>
        <end position="643"/>
    </location>
</feature>
<name>A0A6J1E0A0_MOMCH</name>
<dbReference type="RefSeq" id="XP_022158201.1">
    <property type="nucleotide sequence ID" value="XM_022302509.1"/>
</dbReference>
<feature type="region of interest" description="Disordered" evidence="7">
    <location>
        <begin position="619"/>
        <end position="643"/>
    </location>
</feature>
<proteinExistence type="predicted"/>
<dbReference type="CDD" id="cd12203">
    <property type="entry name" value="GT1"/>
    <property type="match status" value="2"/>
</dbReference>
<evidence type="ECO:0000313" key="9">
    <source>
        <dbReference type="Proteomes" id="UP000504603"/>
    </source>
</evidence>
<feature type="region of interest" description="Disordered" evidence="7">
    <location>
        <begin position="387"/>
        <end position="421"/>
    </location>
</feature>
<evidence type="ECO:0000256" key="3">
    <source>
        <dbReference type="ARBA" id="ARBA00023015"/>
    </source>
</evidence>
<feature type="compositionally biased region" description="Low complexity" evidence="7">
    <location>
        <begin position="14"/>
        <end position="29"/>
    </location>
</feature>
<feature type="region of interest" description="Disordered" evidence="7">
    <location>
        <begin position="1"/>
        <end position="29"/>
    </location>
</feature>
<feature type="domain" description="Myb-like" evidence="8">
    <location>
        <begin position="115"/>
        <end position="175"/>
    </location>
</feature>
<evidence type="ECO:0000256" key="6">
    <source>
        <dbReference type="ARBA" id="ARBA00023242"/>
    </source>
</evidence>
<feature type="compositionally biased region" description="Polar residues" evidence="7">
    <location>
        <begin position="443"/>
        <end position="462"/>
    </location>
</feature>
<keyword evidence="3" id="KW-0805">Transcription regulation</keyword>
<feature type="compositionally biased region" description="Basic and acidic residues" evidence="7">
    <location>
        <begin position="249"/>
        <end position="261"/>
    </location>
</feature>
<evidence type="ECO:0000256" key="1">
    <source>
        <dbReference type="ARBA" id="ARBA00004123"/>
    </source>
</evidence>
<dbReference type="GO" id="GO:0003677">
    <property type="term" value="F:DNA binding"/>
    <property type="evidence" value="ECO:0007669"/>
    <property type="project" value="UniProtKB-KW"/>
</dbReference>
<dbReference type="PROSITE" id="PS50090">
    <property type="entry name" value="MYB_LIKE"/>
    <property type="match status" value="1"/>
</dbReference>
<dbReference type="FunFam" id="1.10.10.60:FF:000061">
    <property type="entry name" value="Trihelix transcription factor GT-2"/>
    <property type="match status" value="1"/>
</dbReference>
<evidence type="ECO:0000313" key="10">
    <source>
        <dbReference type="RefSeq" id="XP_022158201.1"/>
    </source>
</evidence>
<organism evidence="9 10">
    <name type="scientific">Momordica charantia</name>
    <name type="common">Bitter gourd</name>
    <name type="synonym">Balsam pear</name>
    <dbReference type="NCBI Taxonomy" id="3673"/>
    <lineage>
        <taxon>Eukaryota</taxon>
        <taxon>Viridiplantae</taxon>
        <taxon>Streptophyta</taxon>
        <taxon>Embryophyta</taxon>
        <taxon>Tracheophyta</taxon>
        <taxon>Spermatophyta</taxon>
        <taxon>Magnoliopsida</taxon>
        <taxon>eudicotyledons</taxon>
        <taxon>Gunneridae</taxon>
        <taxon>Pentapetalae</taxon>
        <taxon>rosids</taxon>
        <taxon>fabids</taxon>
        <taxon>Cucurbitales</taxon>
        <taxon>Cucurbitaceae</taxon>
        <taxon>Momordiceae</taxon>
        <taxon>Momordica</taxon>
    </lineage>
</organism>
<dbReference type="Gene3D" id="1.10.10.60">
    <property type="entry name" value="Homeodomain-like"/>
    <property type="match status" value="2"/>
</dbReference>
<dbReference type="KEGG" id="mcha:111024738"/>
<keyword evidence="2" id="KW-0677">Repeat</keyword>
<sequence length="643" mass="73413">MFEGSVSEQLHQFLTPRTTTTPTPNSSSLPLPLNFAPNLINFHHPFFDSYNITNPLHPHLLHSPNPPHQNNGSGHDEEKPDATPTTTATELHAVAMDLEAGRDNNNNTNRSILMDDHHQQHHWSNDELLALLRIRSNMDNCFPESTNWEHVSRKLGEVGFRRTADKCKEKFEEESRYFNHINYNKTCRFLTHELNYPPPHHHQDQDRDDQDHDHHHLLFPGGDEKPDDPSVVVGAPEVEEGEEENGANFRDRDEEGEDMKIESTAMRSRKKRQNRKRRRMMRQKEFEILKEYCEEIVKKMMVQQEEIHSKLLHDMLKREEEKVAKEESWKKQQMERLHRELEVMAHEQAMAGDRQATIIEILNQITNSTPFSSSQAKKELQNLILSLNNNNTNNDNNATNYNNSPSSSSLIQTQTNSSPNKNQEVIANLASSSSLMAALPPHENSSSFTSQTDPKNPKNPYSLTKILAPQDPNSHPPPASLQKLPQNPKTRDHKELDDLGKRWPRDEVLALVNVRCSLYNNGVCGGGGDQDQSGGSGSGEQGASSKAPLWERISQGMLQLGYKRSAKRCKEKWENINKYFRKTKDVNKKRSLDSRTCPYFHQLSNLYNQGGGIKRLENCPAVSPENHSDHSENLPNSSQRIAC</sequence>
<protein>
    <submittedName>
        <fullName evidence="10">Trihelix transcription factor GTL2</fullName>
    </submittedName>
</protein>
<evidence type="ECO:0000256" key="4">
    <source>
        <dbReference type="ARBA" id="ARBA00023125"/>
    </source>
</evidence>
<dbReference type="OrthoDB" id="691673at2759"/>
<feature type="compositionally biased region" description="Polar residues" evidence="7">
    <location>
        <begin position="411"/>
        <end position="421"/>
    </location>
</feature>
<gene>
    <name evidence="10" type="primary">LOC111024738</name>
</gene>
<dbReference type="AlphaFoldDB" id="A0A6J1E0A0"/>
<dbReference type="InterPro" id="IPR001005">
    <property type="entry name" value="SANT/Myb"/>
</dbReference>
<feature type="region of interest" description="Disordered" evidence="7">
    <location>
        <begin position="438"/>
        <end position="499"/>
    </location>
</feature>
<dbReference type="GO" id="GO:0005634">
    <property type="term" value="C:nucleus"/>
    <property type="evidence" value="ECO:0007669"/>
    <property type="project" value="UniProtKB-SubCell"/>
</dbReference>
<feature type="region of interest" description="Disordered" evidence="7">
    <location>
        <begin position="58"/>
        <end position="85"/>
    </location>
</feature>
<dbReference type="GeneID" id="111024738"/>
<keyword evidence="4" id="KW-0238">DNA-binding</keyword>
<keyword evidence="6" id="KW-0539">Nucleus</keyword>
<evidence type="ECO:0000256" key="7">
    <source>
        <dbReference type="SAM" id="MobiDB-lite"/>
    </source>
</evidence>
<keyword evidence="9" id="KW-1185">Reference proteome</keyword>
<dbReference type="InterPro" id="IPR044822">
    <property type="entry name" value="Myb_DNA-bind_4"/>
</dbReference>
<dbReference type="PANTHER" id="PTHR21654">
    <property type="entry name" value="FI21293P1"/>
    <property type="match status" value="1"/>
</dbReference>
<feature type="compositionally biased region" description="Polar residues" evidence="7">
    <location>
        <begin position="1"/>
        <end position="12"/>
    </location>
</feature>
<dbReference type="Pfam" id="PF13837">
    <property type="entry name" value="Myb_DNA-bind_4"/>
    <property type="match status" value="2"/>
</dbReference>
<evidence type="ECO:0000256" key="2">
    <source>
        <dbReference type="ARBA" id="ARBA00022737"/>
    </source>
</evidence>
<dbReference type="GO" id="GO:0006355">
    <property type="term" value="P:regulation of DNA-templated transcription"/>
    <property type="evidence" value="ECO:0007669"/>
    <property type="project" value="UniProtKB-ARBA"/>
</dbReference>
<keyword evidence="5" id="KW-0804">Transcription</keyword>
<accession>A0A6J1E0A0</accession>
<evidence type="ECO:0000259" key="8">
    <source>
        <dbReference type="PROSITE" id="PS50090"/>
    </source>
</evidence>
<feature type="region of interest" description="Disordered" evidence="7">
    <location>
        <begin position="196"/>
        <end position="279"/>
    </location>
</feature>
<comment type="subcellular location">
    <subcellularLocation>
        <location evidence="1">Nucleus</location>
    </subcellularLocation>
</comment>
<evidence type="ECO:0000256" key="5">
    <source>
        <dbReference type="ARBA" id="ARBA00023163"/>
    </source>
</evidence>
<feature type="compositionally biased region" description="Basic and acidic residues" evidence="7">
    <location>
        <begin position="489"/>
        <end position="499"/>
    </location>
</feature>
<feature type="compositionally biased region" description="Basic residues" evidence="7">
    <location>
        <begin position="267"/>
        <end position="279"/>
    </location>
</feature>
<feature type="compositionally biased region" description="Basic and acidic residues" evidence="7">
    <location>
        <begin position="201"/>
        <end position="228"/>
    </location>
</feature>
<dbReference type="SMART" id="SM00717">
    <property type="entry name" value="SANT"/>
    <property type="match status" value="2"/>
</dbReference>
<feature type="compositionally biased region" description="Low complexity" evidence="7">
    <location>
        <begin position="58"/>
        <end position="71"/>
    </location>
</feature>
<dbReference type="Proteomes" id="UP000504603">
    <property type="component" value="Unplaced"/>
</dbReference>